<dbReference type="InterPro" id="IPR000719">
    <property type="entry name" value="Prot_kinase_dom"/>
</dbReference>
<dbReference type="Gene3D" id="3.30.200.20">
    <property type="entry name" value="Phosphorylase Kinase, domain 1"/>
    <property type="match status" value="1"/>
</dbReference>
<evidence type="ECO:0000256" key="9">
    <source>
        <dbReference type="SAM" id="Phobius"/>
    </source>
</evidence>
<keyword evidence="8" id="KW-0325">Glycoprotein</keyword>
<dbReference type="PANTHER" id="PTHR48056:SF61">
    <property type="entry name" value="PROTEIN KINASE DOMAIN-CONTAINING PROTEIN"/>
    <property type="match status" value="1"/>
</dbReference>
<comment type="subcellular location">
    <subcellularLocation>
        <location evidence="1">Membrane</location>
    </subcellularLocation>
</comment>
<reference evidence="12" key="4">
    <citation type="submission" date="2019-03" db="UniProtKB">
        <authorList>
            <consortium name="EnsemblPlants"/>
        </authorList>
    </citation>
    <scope>IDENTIFICATION</scope>
</reference>
<proteinExistence type="predicted"/>
<evidence type="ECO:0000313" key="12">
    <source>
        <dbReference type="EnsemblPlants" id="AET4Gv20155600.11"/>
    </source>
</evidence>
<dbReference type="EnsemblPlants" id="AET4Gv20155600.11">
    <property type="protein sequence ID" value="AET4Gv20155600.11"/>
    <property type="gene ID" value="AET4Gv20155600"/>
</dbReference>
<dbReference type="InterPro" id="IPR001245">
    <property type="entry name" value="Ser-Thr/Tyr_kinase_cat_dom"/>
</dbReference>
<reference evidence="13" key="1">
    <citation type="journal article" date="2014" name="Science">
        <title>Ancient hybridizations among the ancestral genomes of bread wheat.</title>
        <authorList>
            <consortium name="International Wheat Genome Sequencing Consortium,"/>
            <person name="Marcussen T."/>
            <person name="Sandve S.R."/>
            <person name="Heier L."/>
            <person name="Spannagl M."/>
            <person name="Pfeifer M."/>
            <person name="Jakobsen K.S."/>
            <person name="Wulff B.B."/>
            <person name="Steuernagel B."/>
            <person name="Mayer K.F."/>
            <person name="Olsen O.A."/>
        </authorList>
    </citation>
    <scope>NUCLEOTIDE SEQUENCE [LARGE SCALE GENOMIC DNA]</scope>
    <source>
        <strain evidence="13">cv. AL8/78</strain>
    </source>
</reference>
<evidence type="ECO:0000256" key="5">
    <source>
        <dbReference type="ARBA" id="ARBA00022989"/>
    </source>
</evidence>
<dbReference type="FunFam" id="3.80.10.10:FF:000380">
    <property type="entry name" value="Putative inactive leucine-rich repeat receptor-like protein kinase"/>
    <property type="match status" value="1"/>
</dbReference>
<dbReference type="SUPFAM" id="SSF52058">
    <property type="entry name" value="L domain-like"/>
    <property type="match status" value="1"/>
</dbReference>
<dbReference type="InterPro" id="IPR001611">
    <property type="entry name" value="Leu-rich_rpt"/>
</dbReference>
<dbReference type="Pfam" id="PF07714">
    <property type="entry name" value="PK_Tyr_Ser-Thr"/>
    <property type="match status" value="1"/>
</dbReference>
<evidence type="ECO:0000256" key="10">
    <source>
        <dbReference type="SAM" id="SignalP"/>
    </source>
</evidence>
<protein>
    <recommendedName>
        <fullName evidence="11">Protein kinase domain-containing protein</fullName>
    </recommendedName>
</protein>
<dbReference type="GO" id="GO:0004672">
    <property type="term" value="F:protein kinase activity"/>
    <property type="evidence" value="ECO:0007669"/>
    <property type="project" value="InterPro"/>
</dbReference>
<feature type="domain" description="Protein kinase" evidence="11">
    <location>
        <begin position="369"/>
        <end position="549"/>
    </location>
</feature>
<keyword evidence="13" id="KW-1185">Reference proteome</keyword>
<evidence type="ECO:0000259" key="11">
    <source>
        <dbReference type="PROSITE" id="PS50011"/>
    </source>
</evidence>
<evidence type="ECO:0000256" key="4">
    <source>
        <dbReference type="ARBA" id="ARBA00022737"/>
    </source>
</evidence>
<dbReference type="AlphaFoldDB" id="A0A453HDQ8"/>
<keyword evidence="10" id="KW-0732">Signal</keyword>
<keyword evidence="7" id="KW-0675">Receptor</keyword>
<dbReference type="Gramene" id="AET4Gv20155600.11">
    <property type="protein sequence ID" value="AET4Gv20155600.11"/>
    <property type="gene ID" value="AET4Gv20155600"/>
</dbReference>
<accession>A0A453HDQ8</accession>
<dbReference type="Proteomes" id="UP000015105">
    <property type="component" value="Chromosome 4D"/>
</dbReference>
<reference evidence="13" key="2">
    <citation type="journal article" date="2017" name="Nat. Plants">
        <title>The Aegilops tauschii genome reveals multiple impacts of transposons.</title>
        <authorList>
            <person name="Zhao G."/>
            <person name="Zou C."/>
            <person name="Li K."/>
            <person name="Wang K."/>
            <person name="Li T."/>
            <person name="Gao L."/>
            <person name="Zhang X."/>
            <person name="Wang H."/>
            <person name="Yang Z."/>
            <person name="Liu X."/>
            <person name="Jiang W."/>
            <person name="Mao L."/>
            <person name="Kong X."/>
            <person name="Jiao Y."/>
            <person name="Jia J."/>
        </authorList>
    </citation>
    <scope>NUCLEOTIDE SEQUENCE [LARGE SCALE GENOMIC DNA]</scope>
    <source>
        <strain evidence="13">cv. AL8/78</strain>
    </source>
</reference>
<sequence>MAWQLSAFVMAITCLMLFRTSEQSSESELLQQLRKQLEYPRQLEVWNNPSGNPCYTQPTSVVTVTCEGDAVTELKIVGDRITKPPKFSGYPLPNVSLSEAFVIDSFVTTLTRLTTLRVVILVSLGLWGPLPDKIHRLSSLQMPTALVTVLLSKNSFKGEIPEKFGQLKRLQHLDLSFNFLEGSPPEELFDLPNMSYLNLAANMLSGSLPSSLTCSSTLGFVDLSTNRITGDLPACLSANLNNRVVKFDGNCFSADPEHQHEANYCQQPHEGRRSGKDVGLVVTIVGIVLIVLVLSLLLVASNKRNCQRVTAEQQLLQKQMQDNSTPGMSSELLESLNGYISQAVKFGSQIMPTHRVFSLEELKEATKCFERSAFLGEGSIGKLYKGKLENGTVIAIRCLALHQRYSIRNLKLRLDLLAKLRHPNLVCLLGHCIDNAVDESSVKRVFLVYEYVPNGTLSSYLSGSTPEKTLKWCDRLHVLIGIARAVHFLHTGIIPGSLYNRLKTSNILLDEHHIAKLSDYGLSIITEEIYKHEAIGEGQRYIQNNAEEL</sequence>
<name>A0A453HDQ8_AEGTS</name>
<dbReference type="InterPro" id="IPR032675">
    <property type="entry name" value="LRR_dom_sf"/>
</dbReference>
<evidence type="ECO:0000256" key="6">
    <source>
        <dbReference type="ARBA" id="ARBA00023136"/>
    </source>
</evidence>
<reference evidence="12" key="5">
    <citation type="journal article" date="2021" name="G3 (Bethesda)">
        <title>Aegilops tauschii genome assembly Aet v5.0 features greater sequence contiguity and improved annotation.</title>
        <authorList>
            <person name="Wang L."/>
            <person name="Zhu T."/>
            <person name="Rodriguez J.C."/>
            <person name="Deal K.R."/>
            <person name="Dubcovsky J."/>
            <person name="McGuire P.E."/>
            <person name="Lux T."/>
            <person name="Spannagl M."/>
            <person name="Mayer K.F.X."/>
            <person name="Baldrich P."/>
            <person name="Meyers B.C."/>
            <person name="Huo N."/>
            <person name="Gu Y.Q."/>
            <person name="Zhou H."/>
            <person name="Devos K.M."/>
            <person name="Bennetzen J.L."/>
            <person name="Unver T."/>
            <person name="Budak H."/>
            <person name="Gulick P.J."/>
            <person name="Galiba G."/>
            <person name="Kalapos B."/>
            <person name="Nelson D.R."/>
            <person name="Li P."/>
            <person name="You F.M."/>
            <person name="Luo M.C."/>
            <person name="Dvorak J."/>
        </authorList>
    </citation>
    <scope>NUCLEOTIDE SEQUENCE [LARGE SCALE GENOMIC DNA]</scope>
    <source>
        <strain evidence="12">cv. AL8/78</strain>
    </source>
</reference>
<dbReference type="GO" id="GO:0005524">
    <property type="term" value="F:ATP binding"/>
    <property type="evidence" value="ECO:0007669"/>
    <property type="project" value="InterPro"/>
</dbReference>
<reference evidence="12" key="3">
    <citation type="journal article" date="2017" name="Nature">
        <title>Genome sequence of the progenitor of the wheat D genome Aegilops tauschii.</title>
        <authorList>
            <person name="Luo M.C."/>
            <person name="Gu Y.Q."/>
            <person name="Puiu D."/>
            <person name="Wang H."/>
            <person name="Twardziok S.O."/>
            <person name="Deal K.R."/>
            <person name="Huo N."/>
            <person name="Zhu T."/>
            <person name="Wang L."/>
            <person name="Wang Y."/>
            <person name="McGuire P.E."/>
            <person name="Liu S."/>
            <person name="Long H."/>
            <person name="Ramasamy R.K."/>
            <person name="Rodriguez J.C."/>
            <person name="Van S.L."/>
            <person name="Yuan L."/>
            <person name="Wang Z."/>
            <person name="Xia Z."/>
            <person name="Xiao L."/>
            <person name="Anderson O.D."/>
            <person name="Ouyang S."/>
            <person name="Liang Y."/>
            <person name="Zimin A.V."/>
            <person name="Pertea G."/>
            <person name="Qi P."/>
            <person name="Bennetzen J.L."/>
            <person name="Dai X."/>
            <person name="Dawson M.W."/>
            <person name="Muller H.G."/>
            <person name="Kugler K."/>
            <person name="Rivarola-Duarte L."/>
            <person name="Spannagl M."/>
            <person name="Mayer K.F.X."/>
            <person name="Lu F.H."/>
            <person name="Bevan M.W."/>
            <person name="Leroy P."/>
            <person name="Li P."/>
            <person name="You F.M."/>
            <person name="Sun Q."/>
            <person name="Liu Z."/>
            <person name="Lyons E."/>
            <person name="Wicker T."/>
            <person name="Salzberg S.L."/>
            <person name="Devos K.M."/>
            <person name="Dvorak J."/>
        </authorList>
    </citation>
    <scope>NUCLEOTIDE SEQUENCE [LARGE SCALE GENOMIC DNA]</scope>
    <source>
        <strain evidence="12">cv. AL8/78</strain>
    </source>
</reference>
<evidence type="ECO:0000256" key="1">
    <source>
        <dbReference type="ARBA" id="ARBA00004370"/>
    </source>
</evidence>
<keyword evidence="2" id="KW-0433">Leucine-rich repeat</keyword>
<dbReference type="GO" id="GO:0016020">
    <property type="term" value="C:membrane"/>
    <property type="evidence" value="ECO:0007669"/>
    <property type="project" value="UniProtKB-SubCell"/>
</dbReference>
<dbReference type="PANTHER" id="PTHR48056">
    <property type="entry name" value="LRR RECEPTOR-LIKE SERINE/THREONINE-PROTEIN KINASE-RELATED"/>
    <property type="match status" value="1"/>
</dbReference>
<dbReference type="GO" id="GO:0033612">
    <property type="term" value="F:receptor serine/threonine kinase binding"/>
    <property type="evidence" value="ECO:0007669"/>
    <property type="project" value="TreeGrafter"/>
</dbReference>
<dbReference type="Gene3D" id="1.10.510.10">
    <property type="entry name" value="Transferase(Phosphotransferase) domain 1"/>
    <property type="match status" value="1"/>
</dbReference>
<keyword evidence="4" id="KW-0677">Repeat</keyword>
<dbReference type="InterPro" id="IPR011009">
    <property type="entry name" value="Kinase-like_dom_sf"/>
</dbReference>
<dbReference type="PROSITE" id="PS50011">
    <property type="entry name" value="PROTEIN_KINASE_DOM"/>
    <property type="match status" value="1"/>
</dbReference>
<feature type="transmembrane region" description="Helical" evidence="9">
    <location>
        <begin position="278"/>
        <end position="300"/>
    </location>
</feature>
<evidence type="ECO:0000256" key="8">
    <source>
        <dbReference type="ARBA" id="ARBA00023180"/>
    </source>
</evidence>
<keyword evidence="5 9" id="KW-1133">Transmembrane helix</keyword>
<evidence type="ECO:0000313" key="13">
    <source>
        <dbReference type="Proteomes" id="UP000015105"/>
    </source>
</evidence>
<keyword evidence="6 9" id="KW-0472">Membrane</keyword>
<dbReference type="Gene3D" id="3.80.10.10">
    <property type="entry name" value="Ribonuclease Inhibitor"/>
    <property type="match status" value="1"/>
</dbReference>
<evidence type="ECO:0000256" key="3">
    <source>
        <dbReference type="ARBA" id="ARBA00022692"/>
    </source>
</evidence>
<feature type="chain" id="PRO_5019276016" description="Protein kinase domain-containing protein" evidence="10">
    <location>
        <begin position="24"/>
        <end position="549"/>
    </location>
</feature>
<evidence type="ECO:0000256" key="2">
    <source>
        <dbReference type="ARBA" id="ARBA00022614"/>
    </source>
</evidence>
<dbReference type="Pfam" id="PF13855">
    <property type="entry name" value="LRR_8"/>
    <property type="match status" value="1"/>
</dbReference>
<dbReference type="FunFam" id="3.30.200.20:FF:000479">
    <property type="entry name" value="Putative inactive leucine-rich repeat receptor-like protein kinase"/>
    <property type="match status" value="1"/>
</dbReference>
<dbReference type="InterPro" id="IPR050647">
    <property type="entry name" value="Plant_LRR-RLKs"/>
</dbReference>
<dbReference type="SUPFAM" id="SSF56112">
    <property type="entry name" value="Protein kinase-like (PK-like)"/>
    <property type="match status" value="1"/>
</dbReference>
<feature type="signal peptide" evidence="10">
    <location>
        <begin position="1"/>
        <end position="23"/>
    </location>
</feature>
<keyword evidence="3 9" id="KW-0812">Transmembrane</keyword>
<organism evidence="12 13">
    <name type="scientific">Aegilops tauschii subsp. strangulata</name>
    <name type="common">Goatgrass</name>
    <dbReference type="NCBI Taxonomy" id="200361"/>
    <lineage>
        <taxon>Eukaryota</taxon>
        <taxon>Viridiplantae</taxon>
        <taxon>Streptophyta</taxon>
        <taxon>Embryophyta</taxon>
        <taxon>Tracheophyta</taxon>
        <taxon>Spermatophyta</taxon>
        <taxon>Magnoliopsida</taxon>
        <taxon>Liliopsida</taxon>
        <taxon>Poales</taxon>
        <taxon>Poaceae</taxon>
        <taxon>BOP clade</taxon>
        <taxon>Pooideae</taxon>
        <taxon>Triticodae</taxon>
        <taxon>Triticeae</taxon>
        <taxon>Triticinae</taxon>
        <taxon>Aegilops</taxon>
    </lineage>
</organism>
<evidence type="ECO:0000256" key="7">
    <source>
        <dbReference type="ARBA" id="ARBA00023170"/>
    </source>
</evidence>